<dbReference type="SUPFAM" id="SSF53335">
    <property type="entry name" value="S-adenosyl-L-methionine-dependent methyltransferases"/>
    <property type="match status" value="1"/>
</dbReference>
<dbReference type="GO" id="GO:0032259">
    <property type="term" value="P:methylation"/>
    <property type="evidence" value="ECO:0007669"/>
    <property type="project" value="UniProtKB-KW"/>
</dbReference>
<dbReference type="EMBL" id="KZ805304">
    <property type="protein sequence ID" value="PVI07513.1"/>
    <property type="molecule type" value="Genomic_DNA"/>
</dbReference>
<protein>
    <submittedName>
        <fullName evidence="1">Methyltransferase domain-containing protein</fullName>
    </submittedName>
</protein>
<keyword evidence="1" id="KW-0808">Transferase</keyword>
<gene>
    <name evidence="1" type="ORF">DM02DRAFT_609026</name>
</gene>
<dbReference type="AlphaFoldDB" id="A0A2V1EAE6"/>
<dbReference type="InterPro" id="IPR029063">
    <property type="entry name" value="SAM-dependent_MTases_sf"/>
</dbReference>
<dbReference type="GO" id="GO:0008168">
    <property type="term" value="F:methyltransferase activity"/>
    <property type="evidence" value="ECO:0007669"/>
    <property type="project" value="UniProtKB-KW"/>
</dbReference>
<dbReference type="CDD" id="cd02440">
    <property type="entry name" value="AdoMet_MTases"/>
    <property type="match status" value="1"/>
</dbReference>
<reference evidence="1 2" key="1">
    <citation type="journal article" date="2018" name="Sci. Rep.">
        <title>Comparative genomics provides insights into the lifestyle and reveals functional heterogeneity of dark septate endophytic fungi.</title>
        <authorList>
            <person name="Knapp D.G."/>
            <person name="Nemeth J.B."/>
            <person name="Barry K."/>
            <person name="Hainaut M."/>
            <person name="Henrissat B."/>
            <person name="Johnson J."/>
            <person name="Kuo A."/>
            <person name="Lim J.H.P."/>
            <person name="Lipzen A."/>
            <person name="Nolan M."/>
            <person name="Ohm R.A."/>
            <person name="Tamas L."/>
            <person name="Grigoriev I.V."/>
            <person name="Spatafora J.W."/>
            <person name="Nagy L.G."/>
            <person name="Kovacs G.M."/>
        </authorList>
    </citation>
    <scope>NUCLEOTIDE SEQUENCE [LARGE SCALE GENOMIC DNA]</scope>
    <source>
        <strain evidence="1 2">DSE2036</strain>
    </source>
</reference>
<dbReference type="OrthoDB" id="540004at2759"/>
<dbReference type="PANTHER" id="PTHR45036">
    <property type="entry name" value="METHYLTRANSFERASE LIKE 7B"/>
    <property type="match status" value="1"/>
</dbReference>
<dbReference type="PANTHER" id="PTHR45036:SF1">
    <property type="entry name" value="METHYLTRANSFERASE LIKE 7A"/>
    <property type="match status" value="1"/>
</dbReference>
<dbReference type="Pfam" id="PF13489">
    <property type="entry name" value="Methyltransf_23"/>
    <property type="match status" value="1"/>
</dbReference>
<accession>A0A2V1EAE6</accession>
<dbReference type="Gene3D" id="3.40.50.150">
    <property type="entry name" value="Vaccinia Virus protein VP39"/>
    <property type="match status" value="1"/>
</dbReference>
<evidence type="ECO:0000313" key="1">
    <source>
        <dbReference type="EMBL" id="PVI07513.1"/>
    </source>
</evidence>
<proteinExistence type="predicted"/>
<dbReference type="STRING" id="97972.A0A2V1EAE6"/>
<keyword evidence="1" id="KW-0489">Methyltransferase</keyword>
<name>A0A2V1EAE6_9PLEO</name>
<keyword evidence="2" id="KW-1185">Reference proteome</keyword>
<evidence type="ECO:0000313" key="2">
    <source>
        <dbReference type="Proteomes" id="UP000244855"/>
    </source>
</evidence>
<organism evidence="1 2">
    <name type="scientific">Periconia macrospinosa</name>
    <dbReference type="NCBI Taxonomy" id="97972"/>
    <lineage>
        <taxon>Eukaryota</taxon>
        <taxon>Fungi</taxon>
        <taxon>Dikarya</taxon>
        <taxon>Ascomycota</taxon>
        <taxon>Pezizomycotina</taxon>
        <taxon>Dothideomycetes</taxon>
        <taxon>Pleosporomycetidae</taxon>
        <taxon>Pleosporales</taxon>
        <taxon>Massarineae</taxon>
        <taxon>Periconiaceae</taxon>
        <taxon>Periconia</taxon>
    </lineage>
</organism>
<dbReference type="InterPro" id="IPR052356">
    <property type="entry name" value="Thiol_S-MT"/>
</dbReference>
<sequence>MVSFQKFNEAFWSLVMPWQMLYMSLAYLPGTISHLYKTSGLTAILSWKRVQDAWFSRFWSFWGPRIRIGRGHYIVALLEGRVTQARIGKDVVMPPVNGTVLDIGPGRGYWVDLYGKTDVPVGKEAVSSKKAITKVYGVEPNADSWPSLRQKVKDAGLDGIYEILPVGIEAISAASPDGTAHIEKGSVDCIVSVLCLCSIPDQEKNIKELYGYLKEGGRWYLYEHVVANKYWPMRLYQAFVNVFWPYAYGGCQLCKDTRGSLENAGKWSKIDIAQPPEEQWHFTVPHIFGTFTK</sequence>
<dbReference type="Proteomes" id="UP000244855">
    <property type="component" value="Unassembled WGS sequence"/>
</dbReference>